<evidence type="ECO:0000313" key="8">
    <source>
        <dbReference type="EMBL" id="MFC4022229.1"/>
    </source>
</evidence>
<protein>
    <recommendedName>
        <fullName evidence="4">HTH-type transcriptional regulatory protein TyrR</fullName>
    </recommendedName>
</protein>
<dbReference type="SUPFAM" id="SSF55785">
    <property type="entry name" value="PYP-like sensor domain (PAS domain)"/>
    <property type="match status" value="1"/>
</dbReference>
<proteinExistence type="predicted"/>
<dbReference type="Gene3D" id="1.10.10.60">
    <property type="entry name" value="Homeodomain-like"/>
    <property type="match status" value="1"/>
</dbReference>
<dbReference type="InterPro" id="IPR030828">
    <property type="entry name" value="HTH_TyrR"/>
</dbReference>
<evidence type="ECO:0000256" key="5">
    <source>
        <dbReference type="SAM" id="Coils"/>
    </source>
</evidence>
<gene>
    <name evidence="8" type="ORF">ACFOUV_00190</name>
</gene>
<dbReference type="SMART" id="SM00382">
    <property type="entry name" value="AAA"/>
    <property type="match status" value="1"/>
</dbReference>
<dbReference type="Pfam" id="PF18024">
    <property type="entry name" value="HTH_50"/>
    <property type="match status" value="1"/>
</dbReference>
<sequence>MVNLYLLPNAEEEVIDSYDEDIMVTNRDGKIIKVTHISGKQYGLSAEDLLGQSVYELEKKGVFSPAITPLVQKQKKKVVLVQSKQDGRKVLITGVPLFNENHEVEFVVSYSYEVSELLNLQDYLNEMEGEMSRVKEELETYREKSFNFGGFIAESKSMKQVMKAIKKAAPLKVPIHLQGENGVGKTTLAKLIHQESPWKDGPFIEVNCAAIPEAILAQELTGNLEERSQKMGYFQLAASGTLYLEGVDELSLTSQSILLKAMRSHKSNFRLISSTEADMENLVANNGFREDLFYQLHVLPIQIKPLRERPEDLSEIILKYIEKFCTVYQLDRTLSNDLFHELLHLEWKGNQLEVKNLMERLVTESESTIITKEDLPINYRSNGDSKLDSLEIEGQTLTHILETVEEKVLINAKNHCKTTTEMAKMLGISQPSVVRKLKKYSI</sequence>
<dbReference type="Pfam" id="PF25601">
    <property type="entry name" value="AAA_lid_14"/>
    <property type="match status" value="1"/>
</dbReference>
<feature type="domain" description="Sigma-54 factor interaction" evidence="6">
    <location>
        <begin position="151"/>
        <end position="363"/>
    </location>
</feature>
<evidence type="ECO:0000256" key="1">
    <source>
        <dbReference type="ARBA" id="ARBA00022741"/>
    </source>
</evidence>
<name>A0ABV8GVM9_9BACI</name>
<keyword evidence="9" id="KW-1185">Reference proteome</keyword>
<evidence type="ECO:0000256" key="2">
    <source>
        <dbReference type="ARBA" id="ARBA00022797"/>
    </source>
</evidence>
<evidence type="ECO:0000313" key="9">
    <source>
        <dbReference type="Proteomes" id="UP001595772"/>
    </source>
</evidence>
<evidence type="ECO:0000259" key="7">
    <source>
        <dbReference type="PROSITE" id="PS50112"/>
    </source>
</evidence>
<dbReference type="Proteomes" id="UP001595772">
    <property type="component" value="Unassembled WGS sequence"/>
</dbReference>
<reference evidence="9" key="1">
    <citation type="journal article" date="2019" name="Int. J. Syst. Evol. Microbiol.">
        <title>The Global Catalogue of Microorganisms (GCM) 10K type strain sequencing project: providing services to taxonomists for standard genome sequencing and annotation.</title>
        <authorList>
            <consortium name="The Broad Institute Genomics Platform"/>
            <consortium name="The Broad Institute Genome Sequencing Center for Infectious Disease"/>
            <person name="Wu L."/>
            <person name="Ma J."/>
        </authorList>
    </citation>
    <scope>NUCLEOTIDE SEQUENCE [LARGE SCALE GENOMIC DNA]</scope>
    <source>
        <strain evidence="9">IBRC-M 10703</strain>
    </source>
</reference>
<keyword evidence="1" id="KW-0547">Nucleotide-binding</keyword>
<dbReference type="InterPro" id="IPR027417">
    <property type="entry name" value="P-loop_NTPase"/>
</dbReference>
<dbReference type="CDD" id="cd00009">
    <property type="entry name" value="AAA"/>
    <property type="match status" value="1"/>
</dbReference>
<evidence type="ECO:0000259" key="6">
    <source>
        <dbReference type="PROSITE" id="PS50045"/>
    </source>
</evidence>
<keyword evidence="3" id="KW-0067">ATP-binding</keyword>
<dbReference type="PROSITE" id="PS50112">
    <property type="entry name" value="PAS"/>
    <property type="match status" value="1"/>
</dbReference>
<dbReference type="InterPro" id="IPR009057">
    <property type="entry name" value="Homeodomain-like_sf"/>
</dbReference>
<evidence type="ECO:0000256" key="4">
    <source>
        <dbReference type="ARBA" id="ARBA00029500"/>
    </source>
</evidence>
<dbReference type="InterPro" id="IPR058031">
    <property type="entry name" value="AAA_lid_NorR"/>
</dbReference>
<dbReference type="Gene3D" id="3.30.450.20">
    <property type="entry name" value="PAS domain"/>
    <property type="match status" value="1"/>
</dbReference>
<feature type="coiled-coil region" evidence="5">
    <location>
        <begin position="117"/>
        <end position="144"/>
    </location>
</feature>
<dbReference type="EMBL" id="JBHSAO010000001">
    <property type="protein sequence ID" value="MFC4022229.1"/>
    <property type="molecule type" value="Genomic_DNA"/>
</dbReference>
<dbReference type="Gene3D" id="3.40.50.300">
    <property type="entry name" value="P-loop containing nucleotide triphosphate hydrolases"/>
    <property type="match status" value="1"/>
</dbReference>
<keyword evidence="5" id="KW-0175">Coiled coil</keyword>
<dbReference type="CDD" id="cd00130">
    <property type="entry name" value="PAS"/>
    <property type="match status" value="1"/>
</dbReference>
<dbReference type="Pfam" id="PF00158">
    <property type="entry name" value="Sigma54_activat"/>
    <property type="match status" value="1"/>
</dbReference>
<dbReference type="InterPro" id="IPR002078">
    <property type="entry name" value="Sigma_54_int"/>
</dbReference>
<keyword evidence="2" id="KW-0058">Aromatic hydrocarbons catabolism</keyword>
<dbReference type="Gene3D" id="1.10.8.60">
    <property type="match status" value="1"/>
</dbReference>
<dbReference type="SUPFAM" id="SSF46689">
    <property type="entry name" value="Homeodomain-like"/>
    <property type="match status" value="1"/>
</dbReference>
<organism evidence="8 9">
    <name type="scientific">Oceanobacillus longus</name>
    <dbReference type="NCBI Taxonomy" id="930120"/>
    <lineage>
        <taxon>Bacteria</taxon>
        <taxon>Bacillati</taxon>
        <taxon>Bacillota</taxon>
        <taxon>Bacilli</taxon>
        <taxon>Bacillales</taxon>
        <taxon>Bacillaceae</taxon>
        <taxon>Oceanobacillus</taxon>
    </lineage>
</organism>
<dbReference type="RefSeq" id="WP_379494747.1">
    <property type="nucleotide sequence ID" value="NZ_JBHSAO010000001.1"/>
</dbReference>
<accession>A0ABV8GVM9</accession>
<dbReference type="PANTHER" id="PTHR32071">
    <property type="entry name" value="TRANSCRIPTIONAL REGULATORY PROTEIN"/>
    <property type="match status" value="1"/>
</dbReference>
<dbReference type="InterPro" id="IPR035965">
    <property type="entry name" value="PAS-like_dom_sf"/>
</dbReference>
<dbReference type="InterPro" id="IPR003593">
    <property type="entry name" value="AAA+_ATPase"/>
</dbReference>
<dbReference type="PROSITE" id="PS50045">
    <property type="entry name" value="SIGMA54_INTERACT_4"/>
    <property type="match status" value="1"/>
</dbReference>
<dbReference type="SUPFAM" id="SSF52540">
    <property type="entry name" value="P-loop containing nucleoside triphosphate hydrolases"/>
    <property type="match status" value="1"/>
</dbReference>
<feature type="domain" description="PAS" evidence="7">
    <location>
        <begin position="12"/>
        <end position="57"/>
    </location>
</feature>
<evidence type="ECO:0000256" key="3">
    <source>
        <dbReference type="ARBA" id="ARBA00022840"/>
    </source>
</evidence>
<comment type="caution">
    <text evidence="8">The sequence shown here is derived from an EMBL/GenBank/DDBJ whole genome shotgun (WGS) entry which is preliminary data.</text>
</comment>
<dbReference type="InterPro" id="IPR000014">
    <property type="entry name" value="PAS"/>
</dbReference>